<comment type="cofactor">
    <cofactor evidence="2">
        <name>Mg(2+)</name>
        <dbReference type="ChEBI" id="CHEBI:18420"/>
    </cofactor>
</comment>
<dbReference type="SUPFAM" id="SSF51735">
    <property type="entry name" value="NAD(P)-binding Rossmann-fold domains"/>
    <property type="match status" value="2"/>
</dbReference>
<dbReference type="InterPro" id="IPR037062">
    <property type="entry name" value="Malic_N_dom_sf"/>
</dbReference>
<dbReference type="AlphaFoldDB" id="A0AAP0CLN3"/>
<evidence type="ECO:0000256" key="6">
    <source>
        <dbReference type="ARBA" id="ARBA00022946"/>
    </source>
</evidence>
<evidence type="ECO:0000259" key="13">
    <source>
        <dbReference type="SMART" id="SM00919"/>
    </source>
</evidence>
<evidence type="ECO:0000256" key="4">
    <source>
        <dbReference type="ARBA" id="ARBA00008785"/>
    </source>
</evidence>
<evidence type="ECO:0000256" key="8">
    <source>
        <dbReference type="ARBA" id="ARBA00023027"/>
    </source>
</evidence>
<dbReference type="SUPFAM" id="SSF53223">
    <property type="entry name" value="Aminoacid dehydrogenase-like, N-terminal domain"/>
    <property type="match status" value="2"/>
</dbReference>
<comment type="similarity">
    <text evidence="4 12">Belongs to the malic enzymes family.</text>
</comment>
<dbReference type="FunFam" id="3.40.50.10380:FF:000005">
    <property type="entry name" value="Malic enzyme"/>
    <property type="match status" value="2"/>
</dbReference>
<evidence type="ECO:0000256" key="1">
    <source>
        <dbReference type="ARBA" id="ARBA00001936"/>
    </source>
</evidence>
<feature type="domain" description="Malic enzyme N-terminal" evidence="14">
    <location>
        <begin position="658"/>
        <end position="838"/>
    </location>
</feature>
<evidence type="ECO:0000256" key="7">
    <source>
        <dbReference type="ARBA" id="ARBA00023002"/>
    </source>
</evidence>
<dbReference type="PANTHER" id="PTHR23406:SF32">
    <property type="entry name" value="NADP-DEPENDENT MALIC ENZYME"/>
    <property type="match status" value="1"/>
</dbReference>
<dbReference type="PROSITE" id="PS00331">
    <property type="entry name" value="MALIC_ENZYMES"/>
    <property type="match status" value="2"/>
</dbReference>
<name>A0AAP0CLN3_9ASTR</name>
<keyword evidence="6" id="KW-0809">Transit peptide</keyword>
<dbReference type="InterPro" id="IPR012301">
    <property type="entry name" value="Malic_N_dom"/>
</dbReference>
<dbReference type="InterPro" id="IPR012302">
    <property type="entry name" value="Malic_NAD-bd"/>
</dbReference>
<dbReference type="GO" id="GO:0046872">
    <property type="term" value="F:metal ion binding"/>
    <property type="evidence" value="ECO:0007669"/>
    <property type="project" value="UniProtKB-KW"/>
</dbReference>
<evidence type="ECO:0000259" key="14">
    <source>
        <dbReference type="SMART" id="SM01274"/>
    </source>
</evidence>
<dbReference type="PRINTS" id="PR00072">
    <property type="entry name" value="MALOXRDTASE"/>
</dbReference>
<keyword evidence="5 12" id="KW-0479">Metal-binding</keyword>
<dbReference type="InterPro" id="IPR046346">
    <property type="entry name" value="Aminoacid_DH-like_N_sf"/>
</dbReference>
<keyword evidence="9" id="KW-0496">Mitochondrion</keyword>
<comment type="cofactor">
    <cofactor evidence="1">
        <name>Mn(2+)</name>
        <dbReference type="ChEBI" id="CHEBI:29035"/>
    </cofactor>
</comment>
<organism evidence="15 16">
    <name type="scientific">Deinandra increscens subsp. villosa</name>
    <dbReference type="NCBI Taxonomy" id="3103831"/>
    <lineage>
        <taxon>Eukaryota</taxon>
        <taxon>Viridiplantae</taxon>
        <taxon>Streptophyta</taxon>
        <taxon>Embryophyta</taxon>
        <taxon>Tracheophyta</taxon>
        <taxon>Spermatophyta</taxon>
        <taxon>Magnoliopsida</taxon>
        <taxon>eudicotyledons</taxon>
        <taxon>Gunneridae</taxon>
        <taxon>Pentapetalae</taxon>
        <taxon>asterids</taxon>
        <taxon>campanulids</taxon>
        <taxon>Asterales</taxon>
        <taxon>Asteraceae</taxon>
        <taxon>Asteroideae</taxon>
        <taxon>Heliantheae alliance</taxon>
        <taxon>Madieae</taxon>
        <taxon>Madiinae</taxon>
        <taxon>Deinandra</taxon>
    </lineage>
</organism>
<evidence type="ECO:0000256" key="11">
    <source>
        <dbReference type="ARBA" id="ARBA00062091"/>
    </source>
</evidence>
<dbReference type="PANTHER" id="PTHR23406">
    <property type="entry name" value="MALIC ENZYME-RELATED"/>
    <property type="match status" value="1"/>
</dbReference>
<evidence type="ECO:0000313" key="15">
    <source>
        <dbReference type="EMBL" id="KAK9058236.1"/>
    </source>
</evidence>
<evidence type="ECO:0000256" key="10">
    <source>
        <dbReference type="ARBA" id="ARBA00052599"/>
    </source>
</evidence>
<dbReference type="SMART" id="SM01274">
    <property type="entry name" value="malic"/>
    <property type="match status" value="2"/>
</dbReference>
<feature type="domain" description="Malic enzyme NAD-binding" evidence="13">
    <location>
        <begin position="848"/>
        <end position="1116"/>
    </location>
</feature>
<keyword evidence="8" id="KW-0520">NAD</keyword>
<feature type="domain" description="Malic enzyme NAD-binding" evidence="13">
    <location>
        <begin position="306"/>
        <end position="574"/>
    </location>
</feature>
<protein>
    <recommendedName>
        <fullName evidence="12">Malic enzyme</fullName>
    </recommendedName>
</protein>
<dbReference type="CDD" id="cd05312">
    <property type="entry name" value="NAD_bind_1_malic_enz"/>
    <property type="match status" value="2"/>
</dbReference>
<dbReference type="InterPro" id="IPR015884">
    <property type="entry name" value="Malic_enzyme_CS"/>
</dbReference>
<keyword evidence="16" id="KW-1185">Reference proteome</keyword>
<accession>A0AAP0CLN3</accession>
<evidence type="ECO:0000256" key="12">
    <source>
        <dbReference type="RuleBase" id="RU003426"/>
    </source>
</evidence>
<dbReference type="GO" id="GO:0004471">
    <property type="term" value="F:malate dehydrogenase (decarboxylating) (NAD+) activity"/>
    <property type="evidence" value="ECO:0007669"/>
    <property type="project" value="UniProtKB-EC"/>
</dbReference>
<dbReference type="InterPro" id="IPR036291">
    <property type="entry name" value="NAD(P)-bd_dom_sf"/>
</dbReference>
<evidence type="ECO:0000256" key="5">
    <source>
        <dbReference type="ARBA" id="ARBA00022723"/>
    </source>
</evidence>
<comment type="subcellular location">
    <subcellularLocation>
        <location evidence="3">Mitochondrion matrix</location>
    </subcellularLocation>
</comment>
<dbReference type="NCBIfam" id="NF010052">
    <property type="entry name" value="PRK13529.1"/>
    <property type="match status" value="2"/>
</dbReference>
<dbReference type="GO" id="GO:0005759">
    <property type="term" value="C:mitochondrial matrix"/>
    <property type="evidence" value="ECO:0007669"/>
    <property type="project" value="UniProtKB-SubCell"/>
</dbReference>
<dbReference type="GO" id="GO:0042803">
    <property type="term" value="F:protein homodimerization activity"/>
    <property type="evidence" value="ECO:0007669"/>
    <property type="project" value="UniProtKB-ARBA"/>
</dbReference>
<evidence type="ECO:0000256" key="9">
    <source>
        <dbReference type="ARBA" id="ARBA00023128"/>
    </source>
</evidence>
<keyword evidence="7 12" id="KW-0560">Oxidoreductase</keyword>
<dbReference type="SMART" id="SM00919">
    <property type="entry name" value="Malic_M"/>
    <property type="match status" value="2"/>
</dbReference>
<gene>
    <name evidence="15" type="ORF">SSX86_023076</name>
</gene>
<comment type="subunit">
    <text evidence="11">Heterodimer of two related subunits.</text>
</comment>
<comment type="catalytic activity">
    <reaction evidence="10">
        <text>(S)-malate + NAD(+) = pyruvate + CO2 + NADH</text>
        <dbReference type="Rhea" id="RHEA:12653"/>
        <dbReference type="ChEBI" id="CHEBI:15361"/>
        <dbReference type="ChEBI" id="CHEBI:15589"/>
        <dbReference type="ChEBI" id="CHEBI:16526"/>
        <dbReference type="ChEBI" id="CHEBI:57540"/>
        <dbReference type="ChEBI" id="CHEBI:57945"/>
        <dbReference type="EC" id="1.1.1.39"/>
    </reaction>
</comment>
<dbReference type="EMBL" id="JBCNJP010000023">
    <property type="protein sequence ID" value="KAK9058236.1"/>
    <property type="molecule type" value="Genomic_DNA"/>
</dbReference>
<dbReference type="FunFam" id="3.40.50.720:FF:000237">
    <property type="entry name" value="Malic enzyme"/>
    <property type="match status" value="2"/>
</dbReference>
<proteinExistence type="inferred from homology"/>
<dbReference type="GO" id="GO:0006108">
    <property type="term" value="P:malate metabolic process"/>
    <property type="evidence" value="ECO:0007669"/>
    <property type="project" value="UniProtKB-ARBA"/>
</dbReference>
<dbReference type="InterPro" id="IPR001891">
    <property type="entry name" value="Malic_OxRdtase"/>
</dbReference>
<dbReference type="GO" id="GO:0051287">
    <property type="term" value="F:NAD binding"/>
    <property type="evidence" value="ECO:0007669"/>
    <property type="project" value="InterPro"/>
</dbReference>
<feature type="domain" description="Malic enzyme N-terminal" evidence="14">
    <location>
        <begin position="116"/>
        <end position="296"/>
    </location>
</feature>
<reference evidence="15 16" key="1">
    <citation type="submission" date="2024-04" db="EMBL/GenBank/DDBJ databases">
        <title>The reference genome of an endangered Asteraceae, Deinandra increscens subsp. villosa, native to the Central Coast of California.</title>
        <authorList>
            <person name="Guilliams M."/>
            <person name="Hasenstab-Lehman K."/>
            <person name="Meyer R."/>
            <person name="Mcevoy S."/>
        </authorList>
    </citation>
    <scope>NUCLEOTIDE SEQUENCE [LARGE SCALE GENOMIC DNA]</scope>
    <source>
        <tissue evidence="15">Leaf</tissue>
    </source>
</reference>
<dbReference type="Gene3D" id="3.40.50.720">
    <property type="entry name" value="NAD(P)-binding Rossmann-like Domain"/>
    <property type="match status" value="2"/>
</dbReference>
<sequence>MSNLSRQIRFSSSTIRCFLQYRVSRSFTTIEGHRPTIVHKQGLDILHDPWFNKGTAFSMTERDRLELRGLLPPNVMSNEQQIDRFMADLKRLEVNARDGPSDTNSLAKWRILNRLHDRNETMYYKVLIAKIEEYAPIVYTPTVGLVCQKYSGLFRRPRGMYFSAADRGEMMSMVYNWPAEQVDMIVVTDGSRILGLGDLGVQGIGIAIGKLDLYVAAAGINPQRVLPIMIDVGTNNEALLKDSLYLGLQQHRLDGEEYIAVIDEFMEAVFTRWPHVIVQFEDFQSKWAFKLLQRYRNSYRMFNDDVQGTAGVAIAGLLGAVRAQGKPMIDFPKQKIVVAGAGSAGIGVLNAARKTMARMLGNNELAYESAGSQFWVVDANGLVTEERENIDDDAKPFARKTKEIGRQGLKEGASLVEVVREVKPDVLLGLSAVGGLFSKEVLEALKGSTSTRPAIFAMSNPTTNAECTPEEAFSIVGENVVYASGSPFADVDLGNGHIGHCNQGNNMYLFPGIGLGTLLSGSRVVSDGMLQAAAECLAGYMTEEEVLKGIIYPSISSIRDITKQVAAAVISEAIEEDLAEGYRDIDARELRKLNKGTAFSMTERDRLELRGLLPPNVMSNEQQIDRFMADLKRLEVNARDGPSDTNSLAKWRILNRLHDRNETMYYKVLIAKIEEYAPIVYTPTVGLVCQKYSGLFRRPRGMYFSAADRGEMMSMVYNWPAEQVDMIVVTDGSRILGLGDLGVQGIGIAIGKLDLYVAAAGINPQRVLPIMIDVGTNNEALLKDSLYLGLQQHRLDGEEYIAVIDEFMEAVFTRWPHVIVQFEDFQSKWAFKLLQRYRNSYRMFNDDVQGTAGVAIAGLLGAVRAQGKPMIDFPKQKIVVAGAGSAGIGVLNAARKTMARMLGNNELAYESAGSQFWVVDANGLVTEERENIDDDAKPFARKTKEIGRQGLKEGASLVEVVREVKPDVLLGLSAVGGLFSKEVLEALKGSTSTRPAIFAMSNPTTNAECTPEEAFSIVGENVVYASGSPFADVDLGNGHIGHCNQGNNMYLFPGIGLGTLLSGSRVVSDGMLQAAAECLAGYMTEEEVLKGIIYPSISSIRDITKQVAAAVISEAIEEDLAEGYRDIDARELRKLNKDEIISFVENNMWNPEYPTLIYKKD</sequence>
<dbReference type="Pfam" id="PF03949">
    <property type="entry name" value="Malic_M"/>
    <property type="match status" value="2"/>
</dbReference>
<dbReference type="Gene3D" id="3.40.50.10380">
    <property type="entry name" value="Malic enzyme, N-terminal domain"/>
    <property type="match status" value="2"/>
</dbReference>
<dbReference type="Proteomes" id="UP001408789">
    <property type="component" value="Unassembled WGS sequence"/>
</dbReference>
<dbReference type="Pfam" id="PF00390">
    <property type="entry name" value="malic"/>
    <property type="match status" value="2"/>
</dbReference>
<evidence type="ECO:0000256" key="3">
    <source>
        <dbReference type="ARBA" id="ARBA00004305"/>
    </source>
</evidence>
<evidence type="ECO:0000313" key="16">
    <source>
        <dbReference type="Proteomes" id="UP001408789"/>
    </source>
</evidence>
<evidence type="ECO:0000256" key="2">
    <source>
        <dbReference type="ARBA" id="ARBA00001946"/>
    </source>
</evidence>
<comment type="caution">
    <text evidence="15">The sequence shown here is derived from an EMBL/GenBank/DDBJ whole genome shotgun (WGS) entry which is preliminary data.</text>
</comment>